<accession>A0ABZ1LRI2</accession>
<protein>
    <recommendedName>
        <fullName evidence="10">Small ribosomal subunit biogenesis GTPase RsgA</fullName>
        <ecNumber evidence="10">3.6.1.-</ecNumber>
    </recommendedName>
</protein>
<dbReference type="Pfam" id="PF03193">
    <property type="entry name" value="RsgA_GTPase"/>
    <property type="match status" value="1"/>
</dbReference>
<reference evidence="14 15" key="1">
    <citation type="submission" date="2022-10" db="EMBL/GenBank/DDBJ databases">
        <title>The complete genomes of actinobacterial strains from the NBC collection.</title>
        <authorList>
            <person name="Joergensen T.S."/>
            <person name="Alvarez Arevalo M."/>
            <person name="Sterndorff E.B."/>
            <person name="Faurdal D."/>
            <person name="Vuksanovic O."/>
            <person name="Mourched A.-S."/>
            <person name="Charusanti P."/>
            <person name="Shaw S."/>
            <person name="Blin K."/>
            <person name="Weber T."/>
        </authorList>
    </citation>
    <scope>NUCLEOTIDE SEQUENCE [LARGE SCALE GENOMIC DNA]</scope>
    <source>
        <strain evidence="14 15">NBC_00123</strain>
        <plasmid evidence="14 15">unnamed2</plasmid>
    </source>
</reference>
<dbReference type="RefSeq" id="WP_327167006.1">
    <property type="nucleotide sequence ID" value="NZ_CP108063.1"/>
</dbReference>
<feature type="compositionally biased region" description="Basic and acidic residues" evidence="11">
    <location>
        <begin position="320"/>
        <end position="331"/>
    </location>
</feature>
<gene>
    <name evidence="10 14" type="primary">rsgA</name>
    <name evidence="14" type="ORF">OG814_42935</name>
</gene>
<geneLocation type="plasmid" evidence="14 15">
    <name>unnamed2</name>
</geneLocation>
<evidence type="ECO:0000256" key="2">
    <source>
        <dbReference type="ARBA" id="ARBA00022517"/>
    </source>
</evidence>
<evidence type="ECO:0000256" key="4">
    <source>
        <dbReference type="ARBA" id="ARBA00022730"/>
    </source>
</evidence>
<dbReference type="EMBL" id="CP108190">
    <property type="protein sequence ID" value="WTR76023.1"/>
    <property type="molecule type" value="Genomic_DNA"/>
</dbReference>
<evidence type="ECO:0000256" key="9">
    <source>
        <dbReference type="ARBA" id="ARBA00023134"/>
    </source>
</evidence>
<evidence type="ECO:0000259" key="12">
    <source>
        <dbReference type="PROSITE" id="PS50936"/>
    </source>
</evidence>
<keyword evidence="2 10" id="KW-0690">Ribosome biogenesis</keyword>
<evidence type="ECO:0000256" key="3">
    <source>
        <dbReference type="ARBA" id="ARBA00022723"/>
    </source>
</evidence>
<keyword evidence="9 10" id="KW-0342">GTP-binding</keyword>
<dbReference type="InterPro" id="IPR030378">
    <property type="entry name" value="G_CP_dom"/>
</dbReference>
<dbReference type="EC" id="3.6.1.-" evidence="10"/>
<keyword evidence="8 10" id="KW-0694">RNA-binding</keyword>
<evidence type="ECO:0000313" key="14">
    <source>
        <dbReference type="EMBL" id="WTR76023.1"/>
    </source>
</evidence>
<keyword evidence="7 10" id="KW-0862">Zinc</keyword>
<dbReference type="SUPFAM" id="SSF52540">
    <property type="entry name" value="P-loop containing nucleoside triphosphate hydrolases"/>
    <property type="match status" value="1"/>
</dbReference>
<evidence type="ECO:0000256" key="10">
    <source>
        <dbReference type="HAMAP-Rule" id="MF_01820"/>
    </source>
</evidence>
<dbReference type="Proteomes" id="UP001622594">
    <property type="component" value="Plasmid unnamed2"/>
</dbReference>
<dbReference type="PANTHER" id="PTHR32120:SF10">
    <property type="entry name" value="SMALL RIBOSOMAL SUBUNIT BIOGENESIS GTPASE RSGA"/>
    <property type="match status" value="1"/>
</dbReference>
<feature type="binding site" evidence="10">
    <location>
        <begin position="197"/>
        <end position="205"/>
    </location>
    <ligand>
        <name>GTP</name>
        <dbReference type="ChEBI" id="CHEBI:37565"/>
    </ligand>
</feature>
<dbReference type="HAMAP" id="MF_01820">
    <property type="entry name" value="GTPase_RsgA"/>
    <property type="match status" value="1"/>
</dbReference>
<feature type="binding site" evidence="10">
    <location>
        <position position="280"/>
    </location>
    <ligand>
        <name>Zn(2+)</name>
        <dbReference type="ChEBI" id="CHEBI:29105"/>
    </ligand>
</feature>
<evidence type="ECO:0000256" key="5">
    <source>
        <dbReference type="ARBA" id="ARBA00022741"/>
    </source>
</evidence>
<dbReference type="CDD" id="cd01854">
    <property type="entry name" value="YjeQ_EngC"/>
    <property type="match status" value="1"/>
</dbReference>
<feature type="binding site" evidence="10">
    <location>
        <position position="282"/>
    </location>
    <ligand>
        <name>Zn(2+)</name>
        <dbReference type="ChEBI" id="CHEBI:29105"/>
    </ligand>
</feature>
<name>A0ABZ1LRI2_9ACTN</name>
<dbReference type="PROSITE" id="PS51721">
    <property type="entry name" value="G_CP"/>
    <property type="match status" value="1"/>
</dbReference>
<dbReference type="PANTHER" id="PTHR32120">
    <property type="entry name" value="SMALL RIBOSOMAL SUBUNIT BIOGENESIS GTPASE RSGA"/>
    <property type="match status" value="1"/>
</dbReference>
<comment type="function">
    <text evidence="10">One of several proteins that assist in the late maturation steps of the functional core of the 30S ribosomal subunit. Helps release RbfA from mature subunits. May play a role in the assembly of ribosomal proteins into the subunit. Circularly permuted GTPase that catalyzes slow GTP hydrolysis, GTPase activity is stimulated by the 30S ribosomal subunit.</text>
</comment>
<keyword evidence="4 10" id="KW-0699">rRNA-binding</keyword>
<evidence type="ECO:0000256" key="11">
    <source>
        <dbReference type="SAM" id="MobiDB-lite"/>
    </source>
</evidence>
<comment type="cofactor">
    <cofactor evidence="10">
        <name>Zn(2+)</name>
        <dbReference type="ChEBI" id="CHEBI:29105"/>
    </cofactor>
    <text evidence="10">Binds 1 zinc ion per subunit.</text>
</comment>
<dbReference type="InterPro" id="IPR010914">
    <property type="entry name" value="RsgA_GTPase_dom"/>
</dbReference>
<sequence length="345" mass="35799">MTDTLTPTSALTHLGWTDGDPHPATGTALARVVVHHGTRCEVLAAASDGTLTAHTADIAPTLPVTPVAGDWVELGPDGRVVTVAARRAILTRAGSAGQGRQVLAANIDTVLIVVPLAGGLNATMVERLSVMAWDSGAQPALVLSKSDTTHDGGARDAAAAELLSPGIPVLPVSVRTGEGLDTLRAHLGPGTTTVMLGPSGAGKTSLLNALEGTSEAVASTGRSGGRHTTTTRRLHLLASGGVLLDIPGIRSLEVAAGRSAVDDVFTDIAALAPYCRYTDCGHDGDLGCAVEEAARTGTLPAARLATWHKLQGEIAYRRRREDPAEMADTRRQWKAVSKQARRNRR</sequence>
<evidence type="ECO:0000256" key="8">
    <source>
        <dbReference type="ARBA" id="ARBA00022884"/>
    </source>
</evidence>
<keyword evidence="5 10" id="KW-0547">Nucleotide-binding</keyword>
<feature type="domain" description="CP-type G" evidence="13">
    <location>
        <begin position="96"/>
        <end position="252"/>
    </location>
</feature>
<keyword evidence="14" id="KW-0614">Plasmid</keyword>
<dbReference type="InterPro" id="IPR027417">
    <property type="entry name" value="P-loop_NTPase"/>
</dbReference>
<dbReference type="InterPro" id="IPR004881">
    <property type="entry name" value="Ribosome_biogen_GTPase_RsgA"/>
</dbReference>
<feature type="domain" description="EngC GTPase" evidence="12">
    <location>
        <begin position="105"/>
        <end position="250"/>
    </location>
</feature>
<feature type="region of interest" description="Disordered" evidence="11">
    <location>
        <begin position="320"/>
        <end position="345"/>
    </location>
</feature>
<keyword evidence="15" id="KW-1185">Reference proteome</keyword>
<feature type="binding site" evidence="10">
    <location>
        <position position="288"/>
    </location>
    <ligand>
        <name>Zn(2+)</name>
        <dbReference type="ChEBI" id="CHEBI:29105"/>
    </ligand>
</feature>
<dbReference type="Gene3D" id="3.40.50.300">
    <property type="entry name" value="P-loop containing nucleotide triphosphate hydrolases"/>
    <property type="match status" value="1"/>
</dbReference>
<comment type="similarity">
    <text evidence="10">Belongs to the TRAFAC class YlqF/YawG GTPase family. RsgA subfamily.</text>
</comment>
<dbReference type="NCBIfam" id="TIGR00157">
    <property type="entry name" value="ribosome small subunit-dependent GTPase A"/>
    <property type="match status" value="1"/>
</dbReference>
<keyword evidence="6 10" id="KW-0378">Hydrolase</keyword>
<comment type="subcellular location">
    <subcellularLocation>
        <location evidence="10">Cytoplasm</location>
    </subcellularLocation>
</comment>
<evidence type="ECO:0000256" key="6">
    <source>
        <dbReference type="ARBA" id="ARBA00022801"/>
    </source>
</evidence>
<dbReference type="Gene3D" id="1.10.40.50">
    <property type="entry name" value="Probable gtpase engc, domain 3"/>
    <property type="match status" value="1"/>
</dbReference>
<evidence type="ECO:0000259" key="13">
    <source>
        <dbReference type="PROSITE" id="PS51721"/>
    </source>
</evidence>
<feature type="binding site" evidence="10">
    <location>
        <position position="275"/>
    </location>
    <ligand>
        <name>Zn(2+)</name>
        <dbReference type="ChEBI" id="CHEBI:29105"/>
    </ligand>
</feature>
<keyword evidence="1 10" id="KW-0963">Cytoplasm</keyword>
<comment type="subunit">
    <text evidence="10">Monomer. Associates with 30S ribosomal subunit, binds 16S rRNA.</text>
</comment>
<evidence type="ECO:0000256" key="1">
    <source>
        <dbReference type="ARBA" id="ARBA00022490"/>
    </source>
</evidence>
<evidence type="ECO:0000256" key="7">
    <source>
        <dbReference type="ARBA" id="ARBA00022833"/>
    </source>
</evidence>
<keyword evidence="3 10" id="KW-0479">Metal-binding</keyword>
<dbReference type="PROSITE" id="PS50936">
    <property type="entry name" value="ENGC_GTPASE"/>
    <property type="match status" value="1"/>
</dbReference>
<organism evidence="14 15">
    <name type="scientific">Streptomyces zaomyceticus</name>
    <dbReference type="NCBI Taxonomy" id="68286"/>
    <lineage>
        <taxon>Bacteria</taxon>
        <taxon>Bacillati</taxon>
        <taxon>Actinomycetota</taxon>
        <taxon>Actinomycetes</taxon>
        <taxon>Kitasatosporales</taxon>
        <taxon>Streptomycetaceae</taxon>
        <taxon>Streptomyces</taxon>
    </lineage>
</organism>
<feature type="binding site" evidence="10">
    <location>
        <begin position="144"/>
        <end position="147"/>
    </location>
    <ligand>
        <name>GTP</name>
        <dbReference type="ChEBI" id="CHEBI:37565"/>
    </ligand>
</feature>
<evidence type="ECO:0000313" key="15">
    <source>
        <dbReference type="Proteomes" id="UP001622594"/>
    </source>
</evidence>
<proteinExistence type="inferred from homology"/>